<dbReference type="SUPFAM" id="SSF49299">
    <property type="entry name" value="PKD domain"/>
    <property type="match status" value="2"/>
</dbReference>
<dbReference type="Proteomes" id="UP001172082">
    <property type="component" value="Unassembled WGS sequence"/>
</dbReference>
<dbReference type="PROSITE" id="PS50093">
    <property type="entry name" value="PKD"/>
    <property type="match status" value="2"/>
</dbReference>
<dbReference type="SMART" id="SM00089">
    <property type="entry name" value="PKD"/>
    <property type="match status" value="5"/>
</dbReference>
<dbReference type="InterPro" id="IPR035986">
    <property type="entry name" value="PKD_dom_sf"/>
</dbReference>
<sequence length="1743" mass="186744">MGKRFLPGKGVYVIVGLVFILNIQNSYAQGFYDYNWYFGNSREGIIFNKFNTDPLRINDQSVPFGDGGSAVATDHITGDLLFYSDGQDVYDASHNVMSNGNGVGTGAGGNQPVVISPVPGQQGMYYLFTNSASFNTPGEIRYSIIDMNAQGNAGAGQPPLGEVVGGSKNIATGILNTAEGMIVIAGGSPPVFWLIVQNQVSGEVTSYRIQAGASFTNTSSAIFPTPPPIVANFSYSNAAGKIAMAPQEANKNIVLLDFDIGTGILTLDTTVPNSAVNDGFPTEAIYDTEWSPDGTKLYISRHGNTTAPGATGDLYQFDLNNTSISLTSLIGGPIYRSYGLKRGPDNRIYHLYQTNLAGSIVMGRINFPDSAAASIGYETSPLAGPSFVSRQFPEFAYPDEIMLNPISFMYLDSCQNTATKFFPQFDDEPQPENFRWDFGDGQTSNAQSPNYTYQAPGNYNVTLEVTVDGEIETFSQMVQIFQNDLMADLGNDTTICPGETLVLDPSPQGGSGSFAYGWSTGENTSTITVDSAGTYWVVVTDLSTGCDAYDAIEVRVFGNEEQKANYWYFGQNAGIDFNEMPPVPLSDGAQNAPEGVATVSDVNGDLLFYTDGQTVYNRDHAVMLNGDNIGGDPTATQSTIIVEFPGDETMFYIFTTDEAYGDLTFNLNYSVVDLKEDAPRGAVTIKNKPLFAESTERITGTNGGGFTWLMAHEYGNNSFRAYPIDSTGIGTPVISSVGSVHNKSVETNAWGYMKFSTDNSKLAVALPGNPNLVEIFDFDVNTGEVSNPIQLDVMEPLPSYVYGLEFSPGGNKLYVTVNGNPSPSKLKEYYFDSLRTRIEFLGETVENASLGAIQFAPDGQIYVAVDGAGSLGTISANEDTTQVSAFNVAGFALAGGTTSRLGLPNFIQTIIPPTMDPTMSVTQACAGQETQFSASGVTPDIDEFFWTFGDGNTSNDQNPMHTYASPGTYNVAVQITNRCGYDTTLVQTVEAFAPPTTRAPETIPLCDGPVQITASDDTDPTLTFAWISTSGQTFDTNIITVDQPGTYTVTITNGNGCTTTGDFLVADGRPLVDLGPDQTVCQNANFPDLDASNPGASFVWRIDGADQSNNSRLQTVDTSAPGTFQYTVEVTDPLTACVGRDTVNITVMPEPDISYAVTTQPTCGMFNGVLEITFNGTGDFTYDLTGPMNFTNQMATGPTTANIPGLGAGTYTLTVTDNISGCVRVENNVIVENDPAAFSMTATPMDDTDCSGNGSVTLTLSAGGDYPVTWRLFDSNGVEINNGNQAAAMSATDFTVSGLGEGDYTIEVTNSGGCIQSESFTINQPTELPFVAQAPLDECDQATLEITEINGVPIASVNLADYQIQWSTTTGNFTTTILDGPVVGADQLGTHEYFVQVTDLTGTFCPSTDTLEVTITEQLDVSIQTSGDPCEGELQLTAQVNNMMPGEFFTYDWVSLPDLQTVTATQSGNYAVRVRSNLRICVAQADVNITVYEPLEVTLAVDQACDNGEPFTISATANQANVTYAWTLNNVALSFDTPDIEVSDEGQYIVTISNADCQASDTLDVTRAPFDQGSLPASAIICPADTDPMANSVELDPGSGFATYEWLLDGTVVSSNQILTATQAGTYEVRLTNAFNCTDVQSIEVIEDCIPKVAAPNAFSPNGNAQNDDFFVFSTFVTDFEIFIYNRWGELVYQSADKNFRWDGSFNGKPAPTGTYAYVIRFTSDVAPEKGTIEQHGGVTLLR</sequence>
<comment type="caution">
    <text evidence="2">The sequence shown here is derived from an EMBL/GenBank/DDBJ whole genome shotgun (WGS) entry which is preliminary data.</text>
</comment>
<dbReference type="InterPro" id="IPR022409">
    <property type="entry name" value="PKD/Chitinase_dom"/>
</dbReference>
<dbReference type="Pfam" id="PF13585">
    <property type="entry name" value="CHU_C"/>
    <property type="match status" value="1"/>
</dbReference>
<dbReference type="SUPFAM" id="SSF75011">
    <property type="entry name" value="3-carboxy-cis,cis-mucoante lactonizing enzyme"/>
    <property type="match status" value="1"/>
</dbReference>
<dbReference type="RefSeq" id="WP_346750520.1">
    <property type="nucleotide sequence ID" value="NZ_JAUJEA010000001.1"/>
</dbReference>
<dbReference type="Gene3D" id="2.130.10.10">
    <property type="entry name" value="YVTN repeat-like/Quinoprotein amine dehydrogenase"/>
    <property type="match status" value="1"/>
</dbReference>
<proteinExistence type="predicted"/>
<name>A0ABT8KIG6_9BACT</name>
<evidence type="ECO:0000259" key="1">
    <source>
        <dbReference type="PROSITE" id="PS50093"/>
    </source>
</evidence>
<dbReference type="Gene3D" id="2.60.40.10">
    <property type="entry name" value="Immunoglobulins"/>
    <property type="match status" value="4"/>
</dbReference>
<dbReference type="EMBL" id="JAUJEA010000001">
    <property type="protein sequence ID" value="MDN5200497.1"/>
    <property type="molecule type" value="Genomic_DNA"/>
</dbReference>
<gene>
    <name evidence="2" type="ORF">QQ008_03970</name>
</gene>
<feature type="domain" description="PKD" evidence="1">
    <location>
        <begin position="913"/>
        <end position="998"/>
    </location>
</feature>
<dbReference type="PANTHER" id="PTHR36842">
    <property type="entry name" value="PROTEIN TOLB HOMOLOG"/>
    <property type="match status" value="1"/>
</dbReference>
<dbReference type="CDD" id="cd00146">
    <property type="entry name" value="PKD"/>
    <property type="match status" value="2"/>
</dbReference>
<dbReference type="InterPro" id="IPR013783">
    <property type="entry name" value="Ig-like_fold"/>
</dbReference>
<evidence type="ECO:0000313" key="2">
    <source>
        <dbReference type="EMBL" id="MDN5200497.1"/>
    </source>
</evidence>
<organism evidence="2 3">
    <name type="scientific">Splendidivirga corallicola</name>
    <dbReference type="NCBI Taxonomy" id="3051826"/>
    <lineage>
        <taxon>Bacteria</taxon>
        <taxon>Pseudomonadati</taxon>
        <taxon>Bacteroidota</taxon>
        <taxon>Cytophagia</taxon>
        <taxon>Cytophagales</taxon>
        <taxon>Splendidivirgaceae</taxon>
        <taxon>Splendidivirga</taxon>
    </lineage>
</organism>
<dbReference type="PANTHER" id="PTHR36842:SF1">
    <property type="entry name" value="PROTEIN TOLB"/>
    <property type="match status" value="1"/>
</dbReference>
<dbReference type="NCBIfam" id="TIGR04131">
    <property type="entry name" value="Bac_Flav_CTERM"/>
    <property type="match status" value="1"/>
</dbReference>
<feature type="domain" description="PKD" evidence="1">
    <location>
        <begin position="431"/>
        <end position="466"/>
    </location>
</feature>
<keyword evidence="3" id="KW-1185">Reference proteome</keyword>
<dbReference type="InterPro" id="IPR015943">
    <property type="entry name" value="WD40/YVTN_repeat-like_dom_sf"/>
</dbReference>
<dbReference type="Pfam" id="PF18911">
    <property type="entry name" value="PKD_4"/>
    <property type="match status" value="2"/>
</dbReference>
<protein>
    <submittedName>
        <fullName evidence="2">PKD domain-containing protein</fullName>
    </submittedName>
</protein>
<dbReference type="InterPro" id="IPR000601">
    <property type="entry name" value="PKD_dom"/>
</dbReference>
<evidence type="ECO:0000313" key="3">
    <source>
        <dbReference type="Proteomes" id="UP001172082"/>
    </source>
</evidence>
<dbReference type="InterPro" id="IPR026341">
    <property type="entry name" value="T9SS_type_B"/>
</dbReference>
<reference evidence="2" key="1">
    <citation type="submission" date="2023-06" db="EMBL/GenBank/DDBJ databases">
        <title>Genomic of Parafulvivirga corallium.</title>
        <authorList>
            <person name="Wang G."/>
        </authorList>
    </citation>
    <scope>NUCLEOTIDE SEQUENCE</scope>
    <source>
        <strain evidence="2">BMA10</strain>
    </source>
</reference>
<accession>A0ABT8KIG6</accession>